<accession>A0A2V5HCG2</accession>
<dbReference type="EMBL" id="KZ825117">
    <property type="protein sequence ID" value="PYI21361.1"/>
    <property type="molecule type" value="Genomic_DNA"/>
</dbReference>
<keyword evidence="2" id="KW-0853">WD repeat</keyword>
<dbReference type="Gene3D" id="2.130.10.10">
    <property type="entry name" value="YVTN repeat-like/Quinoprotein amine dehydrogenase"/>
    <property type="match status" value="1"/>
</dbReference>
<dbReference type="AlphaFoldDB" id="A0A2V5HCG2"/>
<reference evidence="6 7" key="1">
    <citation type="submission" date="2018-02" db="EMBL/GenBank/DDBJ databases">
        <title>The genomes of Aspergillus section Nigri reveals drivers in fungal speciation.</title>
        <authorList>
            <consortium name="DOE Joint Genome Institute"/>
            <person name="Vesth T.C."/>
            <person name="Nybo J."/>
            <person name="Theobald S."/>
            <person name="Brandl J."/>
            <person name="Frisvad J.C."/>
            <person name="Nielsen K.F."/>
            <person name="Lyhne E.K."/>
            <person name="Kogle M.E."/>
            <person name="Kuo A."/>
            <person name="Riley R."/>
            <person name="Clum A."/>
            <person name="Nolan M."/>
            <person name="Lipzen A."/>
            <person name="Salamov A."/>
            <person name="Henrissat B."/>
            <person name="Wiebenga A."/>
            <person name="De vries R.P."/>
            <person name="Grigoriev I.V."/>
            <person name="Mortensen U.H."/>
            <person name="Andersen M.R."/>
            <person name="Baker S.E."/>
        </authorList>
    </citation>
    <scope>NUCLEOTIDE SEQUENCE [LARGE SCALE GENOMIC DNA]</scope>
    <source>
        <strain evidence="6 7">CBS 115571</strain>
    </source>
</reference>
<dbReference type="InterPro" id="IPR006594">
    <property type="entry name" value="LisH"/>
</dbReference>
<proteinExistence type="predicted"/>
<keyword evidence="7" id="KW-1185">Reference proteome</keyword>
<dbReference type="GO" id="GO:0034967">
    <property type="term" value="C:Set3 complex"/>
    <property type="evidence" value="ECO:0007669"/>
    <property type="project" value="TreeGrafter"/>
</dbReference>
<evidence type="ECO:0000313" key="6">
    <source>
        <dbReference type="EMBL" id="PYI21361.1"/>
    </source>
</evidence>
<feature type="region of interest" description="Disordered" evidence="5">
    <location>
        <begin position="574"/>
        <end position="600"/>
    </location>
</feature>
<dbReference type="PROSITE" id="PS50896">
    <property type="entry name" value="LISH"/>
    <property type="match status" value="1"/>
</dbReference>
<evidence type="ECO:0000256" key="5">
    <source>
        <dbReference type="SAM" id="MobiDB-lite"/>
    </source>
</evidence>
<evidence type="ECO:0000313" key="7">
    <source>
        <dbReference type="Proteomes" id="UP000249829"/>
    </source>
</evidence>
<dbReference type="GO" id="GO:0003714">
    <property type="term" value="F:transcription corepressor activity"/>
    <property type="evidence" value="ECO:0007669"/>
    <property type="project" value="InterPro"/>
</dbReference>
<dbReference type="PANTHER" id="PTHR22846:SF2">
    <property type="entry name" value="F-BOX-LIKE_WD REPEAT-CONTAINING PROTEIN EBI"/>
    <property type="match status" value="1"/>
</dbReference>
<feature type="compositionally biased region" description="Basic and acidic residues" evidence="5">
    <location>
        <begin position="578"/>
        <end position="587"/>
    </location>
</feature>
<sequence length="632" mass="67191">MAHPDLTSHHVNYLIWRYLQESGHGEAAITLQRAWNHDPQSLPFAPYIKTHALVSLVQKGLQYYELEHSIDRDGNATSFSPSTYFFGPAPLEPETSKVQNGPEEAAVGTDQAPVSPASKVAREGGGGGGGGGGGVTTNGHLTAEAAAPQPVPNVKKARKSDRSETNGDEVPMEVDSNGVTHSEVKAAVAAEESPSTAEMAVDGDGDVSMGIRPESQDHQEPPAPPPPTFTLTTGHSVGVQITPAKAADLAPDTALLEVAGVDHVTRALWRPNDPTVVVAAGDTFCSLWRLSSTAPPVQEKLVENNGDRTCVSAVSWEPNGHKLAVATYNDMRGSITMYDVFGHAVDLLPEVPRMITGLHWVENGSKLVVVASDSRISELALWDDSVRPDEFPSPQVIDGTVLDLCWLGCSQVYACGPGTVYQCDVDSSVHISKTFRSSNAERLWAFIRCASVGPSPVAVAATSANAALWVPTHDIHLDNAHEGEITAIEIKPNGEQSAATQTVFMASSSTDDTVKVWRIDLDSKRFECIHQLSLGPSSPALAASFSPDGYALAAASKDSLLIWNAQRGGTAMAAWKAPGREERKTEDEPGGSVNGPNGITEPVLDRSLAWDTDGKKLAFGFGNQLAIVNLQR</sequence>
<gene>
    <name evidence="6" type="ORF">BO99DRAFT_328517</name>
</gene>
<dbReference type="SUPFAM" id="SSF50978">
    <property type="entry name" value="WD40 repeat-like"/>
    <property type="match status" value="1"/>
</dbReference>
<evidence type="ECO:0000256" key="3">
    <source>
        <dbReference type="ARBA" id="ARBA00022737"/>
    </source>
</evidence>
<feature type="compositionally biased region" description="Gly residues" evidence="5">
    <location>
        <begin position="123"/>
        <end position="136"/>
    </location>
</feature>
<evidence type="ECO:0000256" key="4">
    <source>
        <dbReference type="ARBA" id="ARBA00023242"/>
    </source>
</evidence>
<dbReference type="InterPro" id="IPR036322">
    <property type="entry name" value="WD40_repeat_dom_sf"/>
</dbReference>
<dbReference type="STRING" id="1450538.A0A2V5HCG2"/>
<comment type="subcellular location">
    <subcellularLocation>
        <location evidence="1">Nucleus</location>
    </subcellularLocation>
</comment>
<protein>
    <submittedName>
        <fullName evidence="6">WD40 repeat-like protein</fullName>
    </submittedName>
</protein>
<keyword evidence="3" id="KW-0677">Repeat</keyword>
<organism evidence="6 7">
    <name type="scientific">Aspergillus violaceofuscus (strain CBS 115571)</name>
    <dbReference type="NCBI Taxonomy" id="1450538"/>
    <lineage>
        <taxon>Eukaryota</taxon>
        <taxon>Fungi</taxon>
        <taxon>Dikarya</taxon>
        <taxon>Ascomycota</taxon>
        <taxon>Pezizomycotina</taxon>
        <taxon>Eurotiomycetes</taxon>
        <taxon>Eurotiomycetidae</taxon>
        <taxon>Eurotiales</taxon>
        <taxon>Aspergillaceae</taxon>
        <taxon>Aspergillus</taxon>
    </lineage>
</organism>
<dbReference type="InterPro" id="IPR001680">
    <property type="entry name" value="WD40_rpt"/>
</dbReference>
<dbReference type="Gene3D" id="1.20.960.30">
    <property type="match status" value="1"/>
</dbReference>
<dbReference type="InterPro" id="IPR015943">
    <property type="entry name" value="WD40/YVTN_repeat-like_dom_sf"/>
</dbReference>
<evidence type="ECO:0000256" key="1">
    <source>
        <dbReference type="ARBA" id="ARBA00004123"/>
    </source>
</evidence>
<dbReference type="GO" id="GO:0006357">
    <property type="term" value="P:regulation of transcription by RNA polymerase II"/>
    <property type="evidence" value="ECO:0007669"/>
    <property type="project" value="TreeGrafter"/>
</dbReference>
<dbReference type="SMART" id="SM00320">
    <property type="entry name" value="WD40"/>
    <property type="match status" value="5"/>
</dbReference>
<dbReference type="InterPro" id="IPR045183">
    <property type="entry name" value="Ebi-like"/>
</dbReference>
<evidence type="ECO:0000256" key="2">
    <source>
        <dbReference type="ARBA" id="ARBA00022574"/>
    </source>
</evidence>
<feature type="region of interest" description="Disordered" evidence="5">
    <location>
        <begin position="89"/>
        <end position="225"/>
    </location>
</feature>
<dbReference type="OMA" id="VNFLIWR"/>
<dbReference type="Proteomes" id="UP000249829">
    <property type="component" value="Unassembled WGS sequence"/>
</dbReference>
<dbReference type="Pfam" id="PF00400">
    <property type="entry name" value="WD40"/>
    <property type="match status" value="1"/>
</dbReference>
<dbReference type="PANTHER" id="PTHR22846">
    <property type="entry name" value="WD40 REPEAT PROTEIN"/>
    <property type="match status" value="1"/>
</dbReference>
<name>A0A2V5HCG2_ASPV1</name>
<dbReference type="Pfam" id="PF08513">
    <property type="entry name" value="LisH"/>
    <property type="match status" value="1"/>
</dbReference>
<keyword evidence="4" id="KW-0539">Nucleus</keyword>
<dbReference type="FunFam" id="2.130.10.10:FF:001908">
    <property type="entry name" value="WD repeat protein (AFU_orthologue AFUA_6G12600)"/>
    <property type="match status" value="1"/>
</dbReference>